<dbReference type="Pfam" id="PF13358">
    <property type="entry name" value="DDE_3"/>
    <property type="match status" value="1"/>
</dbReference>
<dbReference type="Proteomes" id="UP000716291">
    <property type="component" value="Unassembled WGS sequence"/>
</dbReference>
<reference evidence="2" key="1">
    <citation type="journal article" date="2020" name="Microb. Genom.">
        <title>Genetic diversity of clinical and environmental Mucorales isolates obtained from an investigation of mucormycosis cases among solid organ transplant recipients.</title>
        <authorList>
            <person name="Nguyen M.H."/>
            <person name="Kaul D."/>
            <person name="Muto C."/>
            <person name="Cheng S.J."/>
            <person name="Richter R.A."/>
            <person name="Bruno V.M."/>
            <person name="Liu G."/>
            <person name="Beyhan S."/>
            <person name="Sundermann A.J."/>
            <person name="Mounaud S."/>
            <person name="Pasculle A.W."/>
            <person name="Nierman W.C."/>
            <person name="Driscoll E."/>
            <person name="Cumbie R."/>
            <person name="Clancy C.J."/>
            <person name="Dupont C.L."/>
        </authorList>
    </citation>
    <scope>NUCLEOTIDE SEQUENCE</scope>
    <source>
        <strain evidence="2">GL11</strain>
    </source>
</reference>
<gene>
    <name evidence="2" type="ORF">G6F64_005077</name>
</gene>
<dbReference type="PANTHER" id="PTHR46564">
    <property type="entry name" value="TRANSPOSASE"/>
    <property type="match status" value="1"/>
</dbReference>
<evidence type="ECO:0000313" key="3">
    <source>
        <dbReference type="Proteomes" id="UP000716291"/>
    </source>
</evidence>
<dbReference type="PANTHER" id="PTHR46564:SF1">
    <property type="entry name" value="TRANSPOSASE"/>
    <property type="match status" value="1"/>
</dbReference>
<dbReference type="InterPro" id="IPR038717">
    <property type="entry name" value="Tc1-like_DDE_dom"/>
</dbReference>
<name>A0A9P6XB93_RHIOR</name>
<dbReference type="GO" id="GO:0003676">
    <property type="term" value="F:nucleic acid binding"/>
    <property type="evidence" value="ECO:0007669"/>
    <property type="project" value="InterPro"/>
</dbReference>
<sequence length="374" mass="42607">MDVDLPEEIKDEDSFRDAFLFAESMPLKKKHKIPLAKSRGSYRKYTVKQIEELFDLIIEEGFTTKDATLVTGINIRTAQNYVKTYNSDPQKRLPGSYNKPRRRPCSKLTEKHSKFLVDYVKKNNTVVLDGLKLKLCEKFEGLKISISAIHKHLVHKHNITLKKLEKIPAARNSDRVIALRKAIIEQYKSGTDMYFSKNCIFIDEADFNLHTQRNHGRSLKGTPAKSTVPTGKGVTFTILGAISQASIINIGVKKLESVSKKRKIDGKEVKINDKNNMKGQYIAMNNAPIHKPKVIKTLVEERGHKCIYLPPYSPFLNPIEEFWSKVKAGVRRTPLTADDRLTDHICESAGKVTKKDFAMGSAFNRRAYKRIIMT</sequence>
<comment type="caution">
    <text evidence="2">The sequence shown here is derived from an EMBL/GenBank/DDBJ whole genome shotgun (WGS) entry which is preliminary data.</text>
</comment>
<organism evidence="2 3">
    <name type="scientific">Rhizopus oryzae</name>
    <name type="common">Mucormycosis agent</name>
    <name type="synonym">Rhizopus arrhizus var. delemar</name>
    <dbReference type="NCBI Taxonomy" id="64495"/>
    <lineage>
        <taxon>Eukaryota</taxon>
        <taxon>Fungi</taxon>
        <taxon>Fungi incertae sedis</taxon>
        <taxon>Mucoromycota</taxon>
        <taxon>Mucoromycotina</taxon>
        <taxon>Mucoromycetes</taxon>
        <taxon>Mucorales</taxon>
        <taxon>Mucorineae</taxon>
        <taxon>Rhizopodaceae</taxon>
        <taxon>Rhizopus</taxon>
    </lineage>
</organism>
<feature type="domain" description="Tc1-like transposase DDE" evidence="1">
    <location>
        <begin position="200"/>
        <end position="333"/>
    </location>
</feature>
<protein>
    <recommendedName>
        <fullName evidence="1">Tc1-like transposase DDE domain-containing protein</fullName>
    </recommendedName>
</protein>
<dbReference type="EMBL" id="JAANQT010000596">
    <property type="protein sequence ID" value="KAG1309748.1"/>
    <property type="molecule type" value="Genomic_DNA"/>
</dbReference>
<keyword evidence="3" id="KW-1185">Reference proteome</keyword>
<proteinExistence type="predicted"/>
<dbReference type="Gene3D" id="3.30.420.10">
    <property type="entry name" value="Ribonuclease H-like superfamily/Ribonuclease H"/>
    <property type="match status" value="1"/>
</dbReference>
<dbReference type="InterPro" id="IPR036397">
    <property type="entry name" value="RNaseH_sf"/>
</dbReference>
<dbReference type="OrthoDB" id="2209929at2759"/>
<evidence type="ECO:0000259" key="1">
    <source>
        <dbReference type="Pfam" id="PF13358"/>
    </source>
</evidence>
<evidence type="ECO:0000313" key="2">
    <source>
        <dbReference type="EMBL" id="KAG1309748.1"/>
    </source>
</evidence>
<accession>A0A9P6XB93</accession>
<dbReference type="AlphaFoldDB" id="A0A9P6XB93"/>